<reference evidence="1" key="1">
    <citation type="submission" date="2021-06" db="EMBL/GenBank/DDBJ databases">
        <authorList>
            <person name="Kallberg Y."/>
            <person name="Tangrot J."/>
            <person name="Rosling A."/>
        </authorList>
    </citation>
    <scope>NUCLEOTIDE SEQUENCE</scope>
    <source>
        <strain evidence="1">BR232B</strain>
    </source>
</reference>
<dbReference type="PANTHER" id="PTHR24030:SF0">
    <property type="entry name" value="PROTEIN CMSS1"/>
    <property type="match status" value="1"/>
</dbReference>
<protein>
    <submittedName>
        <fullName evidence="1">6286_t:CDS:1</fullName>
    </submittedName>
</protein>
<dbReference type="EMBL" id="CAJVPI010001435">
    <property type="protein sequence ID" value="CAG8612644.1"/>
    <property type="molecule type" value="Genomic_DNA"/>
</dbReference>
<name>A0A9N9CUK2_9GLOM</name>
<gene>
    <name evidence="1" type="ORF">PBRASI_LOCUS8258</name>
</gene>
<dbReference type="PANTHER" id="PTHR24030">
    <property type="entry name" value="PROTEIN CMSS1"/>
    <property type="match status" value="1"/>
</dbReference>
<proteinExistence type="predicted"/>
<dbReference type="InterPro" id="IPR032704">
    <property type="entry name" value="Cms1"/>
</dbReference>
<dbReference type="AlphaFoldDB" id="A0A9N9CUK2"/>
<dbReference type="GO" id="GO:0030686">
    <property type="term" value="C:90S preribosome"/>
    <property type="evidence" value="ECO:0007669"/>
    <property type="project" value="TreeGrafter"/>
</dbReference>
<keyword evidence="2" id="KW-1185">Reference proteome</keyword>
<organism evidence="1 2">
    <name type="scientific">Paraglomus brasilianum</name>
    <dbReference type="NCBI Taxonomy" id="144538"/>
    <lineage>
        <taxon>Eukaryota</taxon>
        <taxon>Fungi</taxon>
        <taxon>Fungi incertae sedis</taxon>
        <taxon>Mucoromycota</taxon>
        <taxon>Glomeromycotina</taxon>
        <taxon>Glomeromycetes</taxon>
        <taxon>Paraglomerales</taxon>
        <taxon>Paraglomeraceae</taxon>
        <taxon>Paraglomus</taxon>
    </lineage>
</organism>
<dbReference type="Proteomes" id="UP000789739">
    <property type="component" value="Unassembled WGS sequence"/>
</dbReference>
<dbReference type="InterPro" id="IPR027417">
    <property type="entry name" value="P-loop_NTPase"/>
</dbReference>
<dbReference type="GO" id="GO:0005634">
    <property type="term" value="C:nucleus"/>
    <property type="evidence" value="ECO:0007669"/>
    <property type="project" value="TreeGrafter"/>
</dbReference>
<dbReference type="Gene3D" id="3.40.50.300">
    <property type="entry name" value="P-loop containing nucleotide triphosphate hydrolases"/>
    <property type="match status" value="1"/>
</dbReference>
<accession>A0A9N9CUK2</accession>
<dbReference type="Pfam" id="PF14617">
    <property type="entry name" value="CMS1"/>
    <property type="match status" value="1"/>
</dbReference>
<evidence type="ECO:0000313" key="2">
    <source>
        <dbReference type="Proteomes" id="UP000789739"/>
    </source>
</evidence>
<comment type="caution">
    <text evidence="1">The sequence shown here is derived from an EMBL/GenBank/DDBJ whole genome shotgun (WGS) entry which is preliminary data.</text>
</comment>
<dbReference type="OrthoDB" id="1929311at2759"/>
<sequence length="200" mass="22954">MQHRQASPINQSKQKALPHLSNLELEELQLPVEAFVDSDGFGLERSLGNLISFINFVDPELKLKERPSQAGNGSPLMIMIAISAARSVKLRRAMIEYKSPTIKIAKLFGKHFKFKDQEKFLELNFINIAVTTPERILRMVNDSESLNLSRLKYIVIDATWKDVKERSVFDDGCKELMLLFANSLLLEKIRVKKETKIVFY</sequence>
<evidence type="ECO:0000313" key="1">
    <source>
        <dbReference type="EMBL" id="CAG8612644.1"/>
    </source>
</evidence>